<dbReference type="AlphaFoldDB" id="X1PZ99"/>
<name>X1PZ99_9ZZZZ</name>
<comment type="caution">
    <text evidence="1">The sequence shown here is derived from an EMBL/GenBank/DDBJ whole genome shotgun (WGS) entry which is preliminary data.</text>
</comment>
<protein>
    <submittedName>
        <fullName evidence="1">Uncharacterized protein</fullName>
    </submittedName>
</protein>
<evidence type="ECO:0000313" key="1">
    <source>
        <dbReference type="EMBL" id="GAI61612.1"/>
    </source>
</evidence>
<organism evidence="1">
    <name type="scientific">marine sediment metagenome</name>
    <dbReference type="NCBI Taxonomy" id="412755"/>
    <lineage>
        <taxon>unclassified sequences</taxon>
        <taxon>metagenomes</taxon>
        <taxon>ecological metagenomes</taxon>
    </lineage>
</organism>
<gene>
    <name evidence="1" type="ORF">S12H4_01311</name>
</gene>
<reference evidence="1" key="1">
    <citation type="journal article" date="2014" name="Front. Microbiol.">
        <title>High frequency of phylogenetically diverse reductive dehalogenase-homologous genes in deep subseafloor sedimentary metagenomes.</title>
        <authorList>
            <person name="Kawai M."/>
            <person name="Futagami T."/>
            <person name="Toyoda A."/>
            <person name="Takaki Y."/>
            <person name="Nishi S."/>
            <person name="Hori S."/>
            <person name="Arai W."/>
            <person name="Tsubouchi T."/>
            <person name="Morono Y."/>
            <person name="Uchiyama I."/>
            <person name="Ito T."/>
            <person name="Fujiyama A."/>
            <person name="Inagaki F."/>
            <person name="Takami H."/>
        </authorList>
    </citation>
    <scope>NUCLEOTIDE SEQUENCE</scope>
    <source>
        <strain evidence="1">Expedition CK06-06</strain>
    </source>
</reference>
<sequence>MLIHKGSQETPPQLLDIDELLIIEGDILPTPLPVPGDFLHRVRRLTILIQDLGLYYPKIGHQVVEMAMWL</sequence>
<dbReference type="EMBL" id="BARW01000250">
    <property type="protein sequence ID" value="GAI61612.1"/>
    <property type="molecule type" value="Genomic_DNA"/>
</dbReference>
<proteinExistence type="predicted"/>
<accession>X1PZ99</accession>